<dbReference type="InterPro" id="IPR029062">
    <property type="entry name" value="Class_I_gatase-like"/>
</dbReference>
<sequence length="227" mass="23935">MNILVVLTSHDQLGNTGKKTGFWLEEFAAPYYVFRDAGVQTTLASPKGGQPPLDPKSDEPDAQTEATLRFRNDPEAQAALANTVKLASVSAADHDAVFYPGGHGPLWDLAEDTHSIDLIEAFHAAGKPVGAVCHAPAVFRHTKAPDGAPLVRDKPVTGFTNSEEAAVGLTEVVPFLVEDMLKNNGGRYSKGPDWQSHVEVSGTLVTGQNPASSEAAAKALLTILGVA</sequence>
<dbReference type="STRING" id="1462993.A6V36_16925"/>
<evidence type="ECO:0000256" key="3">
    <source>
        <dbReference type="ARBA" id="ARBA00038493"/>
    </source>
</evidence>
<dbReference type="EMBL" id="LXKA01000351">
    <property type="protein sequence ID" value="OAJ54190.1"/>
    <property type="molecule type" value="Genomic_DNA"/>
</dbReference>
<protein>
    <submittedName>
        <fullName evidence="6">Dimethylallyltransferase</fullName>
    </submittedName>
</protein>
<feature type="domain" description="DJ-1/PfpI" evidence="5">
    <location>
        <begin position="25"/>
        <end position="221"/>
    </location>
</feature>
<evidence type="ECO:0000256" key="2">
    <source>
        <dbReference type="ARBA" id="ARBA00023239"/>
    </source>
</evidence>
<dbReference type="GO" id="GO:0016740">
    <property type="term" value="F:transferase activity"/>
    <property type="evidence" value="ECO:0007669"/>
    <property type="project" value="UniProtKB-KW"/>
</dbReference>
<keyword evidence="8" id="KW-1185">Reference proteome</keyword>
<dbReference type="Proteomes" id="UP000078116">
    <property type="component" value="Unassembled WGS sequence"/>
</dbReference>
<dbReference type="Proteomes" id="UP000077961">
    <property type="component" value="Unassembled WGS sequence"/>
</dbReference>
<keyword evidence="6" id="KW-0808">Transferase</keyword>
<keyword evidence="2" id="KW-0456">Lyase</keyword>
<feature type="region of interest" description="Disordered" evidence="4">
    <location>
        <begin position="43"/>
        <end position="63"/>
    </location>
</feature>
<evidence type="ECO:0000313" key="7">
    <source>
        <dbReference type="EMBL" id="OAJ63706.1"/>
    </source>
</evidence>
<dbReference type="GO" id="GO:0019243">
    <property type="term" value="P:methylglyoxal catabolic process to D-lactate via S-lactoyl-glutathione"/>
    <property type="evidence" value="ECO:0007669"/>
    <property type="project" value="TreeGrafter"/>
</dbReference>
<evidence type="ECO:0000313" key="8">
    <source>
        <dbReference type="Proteomes" id="UP000077961"/>
    </source>
</evidence>
<accession>A0A1A9N1P2</accession>
<evidence type="ECO:0000259" key="5">
    <source>
        <dbReference type="Pfam" id="PF01965"/>
    </source>
</evidence>
<comment type="caution">
    <text evidence="6">The sequence shown here is derived from an EMBL/GenBank/DDBJ whole genome shotgun (WGS) entry which is preliminary data.</text>
</comment>
<organism evidence="6 9">
    <name type="scientific">Paraburkholderia ginsengiterrae</name>
    <dbReference type="NCBI Taxonomy" id="1462993"/>
    <lineage>
        <taxon>Bacteria</taxon>
        <taxon>Pseudomonadati</taxon>
        <taxon>Pseudomonadota</taxon>
        <taxon>Betaproteobacteria</taxon>
        <taxon>Burkholderiales</taxon>
        <taxon>Burkholderiaceae</taxon>
        <taxon>Paraburkholderia</taxon>
    </lineage>
</organism>
<evidence type="ECO:0000313" key="9">
    <source>
        <dbReference type="Proteomes" id="UP000078116"/>
    </source>
</evidence>
<reference evidence="8 9" key="1">
    <citation type="submission" date="2016-04" db="EMBL/GenBank/DDBJ databases">
        <title>Reclassification of Paraburkholderia panaciterrae (Farh et al. 2015) Dobritsa &amp; Samadpour 2016 as a later homotypic synonym of Paraburkholderia ginsengiterrae (Farh et al. 2015) Dobritsa &amp; Samadpour 2016.</title>
        <authorList>
            <person name="Dobritsa A.P."/>
            <person name="Kutumbaka K."/>
            <person name="Samadpour M."/>
        </authorList>
    </citation>
    <scope>NUCLEOTIDE SEQUENCE [LARGE SCALE GENOMIC DNA]</scope>
    <source>
        <strain evidence="6 9">DCY85</strain>
        <strain evidence="7 8">DCY85-1</strain>
    </source>
</reference>
<proteinExistence type="inferred from homology"/>
<dbReference type="PANTHER" id="PTHR48094">
    <property type="entry name" value="PROTEIN/NUCLEIC ACID DEGLYCASE DJ-1-RELATED"/>
    <property type="match status" value="1"/>
</dbReference>
<dbReference type="InterPro" id="IPR050325">
    <property type="entry name" value="Prot/Nucl_acid_deglycase"/>
</dbReference>
<evidence type="ECO:0000256" key="1">
    <source>
        <dbReference type="ARBA" id="ARBA00023016"/>
    </source>
</evidence>
<comment type="similarity">
    <text evidence="3">Belongs to the peptidase C56 family. HSP31-like subfamily.</text>
</comment>
<evidence type="ECO:0000256" key="4">
    <source>
        <dbReference type="SAM" id="MobiDB-lite"/>
    </source>
</evidence>
<dbReference type="OrthoDB" id="9792284at2"/>
<evidence type="ECO:0000313" key="6">
    <source>
        <dbReference type="EMBL" id="OAJ54190.1"/>
    </source>
</evidence>
<name>A0A1A9N1P2_9BURK</name>
<gene>
    <name evidence="7" type="ORF">A6V36_16925</name>
    <name evidence="6" type="ORF">A6V37_34590</name>
</gene>
<dbReference type="RefSeq" id="WP_064264812.1">
    <property type="nucleotide sequence ID" value="NZ_LXJZ01000009.1"/>
</dbReference>
<dbReference type="Gene3D" id="3.40.50.880">
    <property type="match status" value="1"/>
</dbReference>
<dbReference type="AlphaFoldDB" id="A0A1A9N1P2"/>
<dbReference type="GO" id="GO:0005737">
    <property type="term" value="C:cytoplasm"/>
    <property type="evidence" value="ECO:0007669"/>
    <property type="project" value="TreeGrafter"/>
</dbReference>
<dbReference type="PANTHER" id="PTHR48094:SF11">
    <property type="entry name" value="GLUTATHIONE-INDEPENDENT GLYOXALASE HSP31-RELATED"/>
    <property type="match status" value="1"/>
</dbReference>
<dbReference type="InterPro" id="IPR002818">
    <property type="entry name" value="DJ-1/PfpI"/>
</dbReference>
<keyword evidence="1" id="KW-0346">Stress response</keyword>
<dbReference type="SUPFAM" id="SSF52317">
    <property type="entry name" value="Class I glutamine amidotransferase-like"/>
    <property type="match status" value="1"/>
</dbReference>
<dbReference type="CDD" id="cd03141">
    <property type="entry name" value="GATase1_Hsp31_like"/>
    <property type="match status" value="1"/>
</dbReference>
<dbReference type="GO" id="GO:0019172">
    <property type="term" value="F:glyoxalase III activity"/>
    <property type="evidence" value="ECO:0007669"/>
    <property type="project" value="TreeGrafter"/>
</dbReference>
<dbReference type="Pfam" id="PF01965">
    <property type="entry name" value="DJ-1_PfpI"/>
    <property type="match status" value="1"/>
</dbReference>
<dbReference type="EMBL" id="LXJZ01000009">
    <property type="protein sequence ID" value="OAJ63706.1"/>
    <property type="molecule type" value="Genomic_DNA"/>
</dbReference>